<reference evidence="1" key="1">
    <citation type="submission" date="2023-03" db="EMBL/GenBank/DDBJ databases">
        <title>Massive genome expansion in bonnet fungi (Mycena s.s.) driven by repeated elements and novel gene families across ecological guilds.</title>
        <authorList>
            <consortium name="Lawrence Berkeley National Laboratory"/>
            <person name="Harder C.B."/>
            <person name="Miyauchi S."/>
            <person name="Viragh M."/>
            <person name="Kuo A."/>
            <person name="Thoen E."/>
            <person name="Andreopoulos B."/>
            <person name="Lu D."/>
            <person name="Skrede I."/>
            <person name="Drula E."/>
            <person name="Henrissat B."/>
            <person name="Morin E."/>
            <person name="Kohler A."/>
            <person name="Barry K."/>
            <person name="LaButti K."/>
            <person name="Morin E."/>
            <person name="Salamov A."/>
            <person name="Lipzen A."/>
            <person name="Mereny Z."/>
            <person name="Hegedus B."/>
            <person name="Baldrian P."/>
            <person name="Stursova M."/>
            <person name="Weitz H."/>
            <person name="Taylor A."/>
            <person name="Grigoriev I.V."/>
            <person name="Nagy L.G."/>
            <person name="Martin F."/>
            <person name="Kauserud H."/>
        </authorList>
    </citation>
    <scope>NUCLEOTIDE SEQUENCE</scope>
    <source>
        <strain evidence="1">CBHHK182m</strain>
    </source>
</reference>
<sequence>MLDHYQKGDNRSCSDSVDSPKKIKTWQWHRLETDENPGGQVPKEGVAVDKECGKLKGKRVSGGEHSGFWRTDQYFCGDLKLWSGSNKFIKSVPVTSFPGRISEERLDDKIGSELLKLRSSNKVRLTLLLVRAWLEVADGTERGPGSSVTLTIRGKDRVDGGILEMALIHRSWAQQSGLPGKIFEAEWEGRRHYNGTRRMYVWGQETNLREIQWESRKKHG</sequence>
<gene>
    <name evidence="1" type="ORF">B0H16DRAFT_1459891</name>
</gene>
<dbReference type="AlphaFoldDB" id="A0AAD7IZ13"/>
<dbReference type="EMBL" id="JARKIB010000059">
    <property type="protein sequence ID" value="KAJ7752295.1"/>
    <property type="molecule type" value="Genomic_DNA"/>
</dbReference>
<name>A0AAD7IZ13_9AGAR</name>
<proteinExistence type="predicted"/>
<evidence type="ECO:0000313" key="1">
    <source>
        <dbReference type="EMBL" id="KAJ7752295.1"/>
    </source>
</evidence>
<comment type="caution">
    <text evidence="1">The sequence shown here is derived from an EMBL/GenBank/DDBJ whole genome shotgun (WGS) entry which is preliminary data.</text>
</comment>
<keyword evidence="2" id="KW-1185">Reference proteome</keyword>
<dbReference type="Proteomes" id="UP001215598">
    <property type="component" value="Unassembled WGS sequence"/>
</dbReference>
<accession>A0AAD7IZ13</accession>
<organism evidence="1 2">
    <name type="scientific">Mycena metata</name>
    <dbReference type="NCBI Taxonomy" id="1033252"/>
    <lineage>
        <taxon>Eukaryota</taxon>
        <taxon>Fungi</taxon>
        <taxon>Dikarya</taxon>
        <taxon>Basidiomycota</taxon>
        <taxon>Agaricomycotina</taxon>
        <taxon>Agaricomycetes</taxon>
        <taxon>Agaricomycetidae</taxon>
        <taxon>Agaricales</taxon>
        <taxon>Marasmiineae</taxon>
        <taxon>Mycenaceae</taxon>
        <taxon>Mycena</taxon>
    </lineage>
</organism>
<evidence type="ECO:0000313" key="2">
    <source>
        <dbReference type="Proteomes" id="UP001215598"/>
    </source>
</evidence>
<protein>
    <submittedName>
        <fullName evidence="1">Uncharacterized protein</fullName>
    </submittedName>
</protein>